<reference evidence="1 2" key="1">
    <citation type="journal article" date="2019" name="Int. J. Syst. Evol. Microbiol.">
        <title>The Global Catalogue of Microorganisms (GCM) 10K type strain sequencing project: providing services to taxonomists for standard genome sequencing and annotation.</title>
        <authorList>
            <consortium name="The Broad Institute Genomics Platform"/>
            <consortium name="The Broad Institute Genome Sequencing Center for Infectious Disease"/>
            <person name="Wu L."/>
            <person name="Ma J."/>
        </authorList>
    </citation>
    <scope>NUCLEOTIDE SEQUENCE [LARGE SCALE GENOMIC DNA]</scope>
    <source>
        <strain evidence="1 2">RDMS1</strain>
    </source>
</reference>
<accession>A0ABD5YK14</accession>
<comment type="caution">
    <text evidence="1">The sequence shown here is derived from an EMBL/GenBank/DDBJ whole genome shotgun (WGS) entry which is preliminary data.</text>
</comment>
<evidence type="ECO:0000313" key="2">
    <source>
        <dbReference type="Proteomes" id="UP001596417"/>
    </source>
</evidence>
<dbReference type="InterPro" id="IPR035940">
    <property type="entry name" value="CAP_sf"/>
</dbReference>
<evidence type="ECO:0000313" key="1">
    <source>
        <dbReference type="EMBL" id="MFC7189719.1"/>
    </source>
</evidence>
<keyword evidence="2" id="KW-1185">Reference proteome</keyword>
<dbReference type="AlphaFoldDB" id="A0ABD5YK14"/>
<proteinExistence type="predicted"/>
<name>A0ABD5YK14_9EURY</name>
<dbReference type="Gene3D" id="3.40.33.10">
    <property type="entry name" value="CAP"/>
    <property type="match status" value="1"/>
</dbReference>
<dbReference type="RefSeq" id="WP_390206485.1">
    <property type="nucleotide sequence ID" value="NZ_JBHTAX010000001.1"/>
</dbReference>
<sequence length="39" mass="4577">MNSKGHRKNILTDKWDSQGIGVYIDGRSVYVTQEFCDEW</sequence>
<organism evidence="1 2">
    <name type="scientific">Halocatena marina</name>
    <dbReference type="NCBI Taxonomy" id="2934937"/>
    <lineage>
        <taxon>Archaea</taxon>
        <taxon>Methanobacteriati</taxon>
        <taxon>Methanobacteriota</taxon>
        <taxon>Stenosarchaea group</taxon>
        <taxon>Halobacteria</taxon>
        <taxon>Halobacteriales</taxon>
        <taxon>Natronomonadaceae</taxon>
        <taxon>Halocatena</taxon>
    </lineage>
</organism>
<protein>
    <submittedName>
        <fullName evidence="1">CAP domain-containing protein</fullName>
    </submittedName>
</protein>
<dbReference type="Proteomes" id="UP001596417">
    <property type="component" value="Unassembled WGS sequence"/>
</dbReference>
<dbReference type="EMBL" id="JBHTAX010000001">
    <property type="protein sequence ID" value="MFC7189719.1"/>
    <property type="molecule type" value="Genomic_DNA"/>
</dbReference>
<gene>
    <name evidence="1" type="ORF">ACFQL7_07510</name>
</gene>